<dbReference type="GO" id="GO:0004650">
    <property type="term" value="F:polygalacturonase activity"/>
    <property type="evidence" value="ECO:0007669"/>
    <property type="project" value="InterPro"/>
</dbReference>
<keyword evidence="17" id="KW-1185">Reference proteome</keyword>
<keyword evidence="9 14" id="KW-0326">Glycosidase</keyword>
<feature type="active site" evidence="13">
    <location>
        <position position="618"/>
    </location>
</feature>
<dbReference type="PROSITE" id="PS00502">
    <property type="entry name" value="POLYGALACTURONASE"/>
    <property type="match status" value="2"/>
</dbReference>
<dbReference type="PANTHER" id="PTHR31736">
    <property type="match status" value="1"/>
</dbReference>
<evidence type="ECO:0000256" key="4">
    <source>
        <dbReference type="ARBA" id="ARBA00022729"/>
    </source>
</evidence>
<comment type="caution">
    <text evidence="16">The sequence shown here is derived from an EMBL/GenBank/DDBJ whole genome shotgun (WGS) entry which is preliminary data.</text>
</comment>
<dbReference type="EMBL" id="CAVNYO010000465">
    <property type="protein sequence ID" value="CAK5282981.1"/>
    <property type="molecule type" value="Genomic_DNA"/>
</dbReference>
<evidence type="ECO:0000256" key="5">
    <source>
        <dbReference type="ARBA" id="ARBA00022737"/>
    </source>
</evidence>
<keyword evidence="11" id="KW-0624">Polysaccharide degradation</keyword>
<evidence type="ECO:0000256" key="11">
    <source>
        <dbReference type="ARBA" id="ARBA00023326"/>
    </source>
</evidence>
<sequence>MLSLLPLLAALPLLGLTAATPTGTELARRAACTPAAANNAGTDDVPAIQAAFKSCGNGGTIVIPAGRQYNILSTLSLAGCVNCDWQIEGTLKMSGDLTAWKGVLATILISGIKGGQMRSLTGSGVIDGNGVPFWTEFAADSSYRRPTLVYMTSSTTSFTISNLRFKNPANVFHSVGGGSSNIIYENLRMDATSTATAIAKNTDGFDIGTSKFVTVRNVTVTNQDDCVALKAGADHTTVTGITCTGSHGLSVGSLGGGQGSSDVVSNAILGPATMINSAKAVGIKLYQGGSTTGTATISNVTWTDITVQNCDYAVQIQSCYGAANTANCVANTDSLTGVTFNNIHGTTSSHYAPVVANMNCSPGAVCDVVLKSFNVKPPSGTAKVLCSNIDGSLGSQPGSVRTTCTPAAANDVGVDDVPAISAAFKACGNGGIVLIPPGSQYNLRSPLSLAGCVGCDWQIEGTLKMSGDVAFWEGVSSVIVISGIKGGRMHSLTGSGVVDGNGVPFWIEFAANSTYKRSTLVSIEGSSGFTVSNLRFKDPANVFHVVKSGSSNILYQGLRMDATSTANATAKNTDGFDVGSSKFVTIKDTIVVNQDDCVALKPGASFTTVTNITCSGSHGLSVGSLGRGQGITDTVQNAILGPARMINSNKAIGIKLYEGGSAHGRAKVSNVTWTDISVENCDYAVQIQSCYNAADPAAGCIANTDTLTGIVIRNVTGTTCVLGPGLSPRYPGRAFFADGDVNSSKRFAPVVANLNCAPGTTCDVGITGFDVTPATGTATVLCSNIDGALGIACDGPASG</sequence>
<evidence type="ECO:0000256" key="8">
    <source>
        <dbReference type="ARBA" id="ARBA00023277"/>
    </source>
</evidence>
<proteinExistence type="inferred from homology"/>
<comment type="function">
    <text evidence="12">Pectinolytic enzyme involved in the degradation of xylogalacturonan (xga), a galacturonan backbone heavily substituted with xylose, and which is one important component of the hairy regions of pectin. Activity requires a galacturonic acid backbone substituted with xylose.</text>
</comment>
<evidence type="ECO:0000256" key="9">
    <source>
        <dbReference type="ARBA" id="ARBA00023295"/>
    </source>
</evidence>
<accession>A0AAD2HVM4</accession>
<evidence type="ECO:0000256" key="12">
    <source>
        <dbReference type="ARBA" id="ARBA00037278"/>
    </source>
</evidence>
<evidence type="ECO:0000256" key="14">
    <source>
        <dbReference type="RuleBase" id="RU361169"/>
    </source>
</evidence>
<feature type="active site" evidence="13">
    <location>
        <position position="247"/>
    </location>
</feature>
<feature type="signal peptide" evidence="15">
    <location>
        <begin position="1"/>
        <end position="19"/>
    </location>
</feature>
<keyword evidence="8" id="KW-0119">Carbohydrate metabolism</keyword>
<keyword evidence="4 15" id="KW-0732">Signal</keyword>
<dbReference type="GO" id="GO:0045490">
    <property type="term" value="P:pectin catabolic process"/>
    <property type="evidence" value="ECO:0007669"/>
    <property type="project" value="UniProtKB-ARBA"/>
</dbReference>
<keyword evidence="5" id="KW-0677">Repeat</keyword>
<gene>
    <name evidence="16" type="ORF">MYCIT1_LOCUS35178</name>
</gene>
<dbReference type="SMART" id="SM00710">
    <property type="entry name" value="PbH1"/>
    <property type="match status" value="8"/>
</dbReference>
<evidence type="ECO:0000256" key="1">
    <source>
        <dbReference type="ARBA" id="ARBA00004613"/>
    </source>
</evidence>
<dbReference type="InterPro" id="IPR011050">
    <property type="entry name" value="Pectin_lyase_fold/virulence"/>
</dbReference>
<comment type="similarity">
    <text evidence="2 14">Belongs to the glycosyl hydrolase 28 family.</text>
</comment>
<dbReference type="Proteomes" id="UP001295794">
    <property type="component" value="Unassembled WGS sequence"/>
</dbReference>
<evidence type="ECO:0000313" key="17">
    <source>
        <dbReference type="Proteomes" id="UP001295794"/>
    </source>
</evidence>
<evidence type="ECO:0000256" key="2">
    <source>
        <dbReference type="ARBA" id="ARBA00008834"/>
    </source>
</evidence>
<evidence type="ECO:0000256" key="7">
    <source>
        <dbReference type="ARBA" id="ARBA00023180"/>
    </source>
</evidence>
<evidence type="ECO:0000313" key="16">
    <source>
        <dbReference type="EMBL" id="CAK5282981.1"/>
    </source>
</evidence>
<comment type="subcellular location">
    <subcellularLocation>
        <location evidence="1">Secreted</location>
    </subcellularLocation>
</comment>
<protein>
    <submittedName>
        <fullName evidence="16">Uncharacterized protein</fullName>
    </submittedName>
</protein>
<evidence type="ECO:0000256" key="10">
    <source>
        <dbReference type="ARBA" id="ARBA00023316"/>
    </source>
</evidence>
<dbReference type="AlphaFoldDB" id="A0AAD2HVM4"/>
<name>A0AAD2HVM4_9AGAR</name>
<keyword evidence="7" id="KW-0325">Glycoprotein</keyword>
<keyword evidence="3" id="KW-0964">Secreted</keyword>
<dbReference type="SUPFAM" id="SSF51126">
    <property type="entry name" value="Pectin lyase-like"/>
    <property type="match status" value="2"/>
</dbReference>
<keyword evidence="10" id="KW-0961">Cell wall biogenesis/degradation</keyword>
<organism evidence="16 17">
    <name type="scientific">Mycena citricolor</name>
    <dbReference type="NCBI Taxonomy" id="2018698"/>
    <lineage>
        <taxon>Eukaryota</taxon>
        <taxon>Fungi</taxon>
        <taxon>Dikarya</taxon>
        <taxon>Basidiomycota</taxon>
        <taxon>Agaricomycotina</taxon>
        <taxon>Agaricomycetes</taxon>
        <taxon>Agaricomycetidae</taxon>
        <taxon>Agaricales</taxon>
        <taxon>Marasmiineae</taxon>
        <taxon>Mycenaceae</taxon>
        <taxon>Mycena</taxon>
    </lineage>
</organism>
<evidence type="ECO:0000256" key="15">
    <source>
        <dbReference type="SAM" id="SignalP"/>
    </source>
</evidence>
<dbReference type="InterPro" id="IPR000743">
    <property type="entry name" value="Glyco_hydro_28"/>
</dbReference>
<evidence type="ECO:0000256" key="3">
    <source>
        <dbReference type="ARBA" id="ARBA00022525"/>
    </source>
</evidence>
<dbReference type="InterPro" id="IPR012334">
    <property type="entry name" value="Pectin_lyas_fold"/>
</dbReference>
<dbReference type="GO" id="GO:0005576">
    <property type="term" value="C:extracellular region"/>
    <property type="evidence" value="ECO:0007669"/>
    <property type="project" value="UniProtKB-SubCell"/>
</dbReference>
<dbReference type="InterPro" id="IPR006626">
    <property type="entry name" value="PbH1"/>
</dbReference>
<dbReference type="Pfam" id="PF00295">
    <property type="entry name" value="Glyco_hydro_28"/>
    <property type="match status" value="2"/>
</dbReference>
<dbReference type="PANTHER" id="PTHR31736:SF9">
    <property type="entry name" value="ENDO-XYLOGALACTURONAN HYDROLASE A-RELATED"/>
    <property type="match status" value="1"/>
</dbReference>
<keyword evidence="6 14" id="KW-0378">Hydrolase</keyword>
<feature type="chain" id="PRO_5042090578" evidence="15">
    <location>
        <begin position="20"/>
        <end position="799"/>
    </location>
</feature>
<dbReference type="GO" id="GO:0071555">
    <property type="term" value="P:cell wall organization"/>
    <property type="evidence" value="ECO:0007669"/>
    <property type="project" value="UniProtKB-KW"/>
</dbReference>
<reference evidence="16" key="1">
    <citation type="submission" date="2023-11" db="EMBL/GenBank/DDBJ databases">
        <authorList>
            <person name="De Vega J J."/>
            <person name="De Vega J J."/>
        </authorList>
    </citation>
    <scope>NUCLEOTIDE SEQUENCE</scope>
</reference>
<dbReference type="Gene3D" id="2.160.20.10">
    <property type="entry name" value="Single-stranded right-handed beta-helix, Pectin lyase-like"/>
    <property type="match status" value="2"/>
</dbReference>
<evidence type="ECO:0000256" key="6">
    <source>
        <dbReference type="ARBA" id="ARBA00022801"/>
    </source>
</evidence>
<evidence type="ECO:0000256" key="13">
    <source>
        <dbReference type="PROSITE-ProRule" id="PRU10052"/>
    </source>
</evidence>